<evidence type="ECO:0000256" key="2">
    <source>
        <dbReference type="ARBA" id="ARBA00005912"/>
    </source>
</evidence>
<dbReference type="Pfam" id="PF01765">
    <property type="entry name" value="RRF"/>
    <property type="match status" value="1"/>
</dbReference>
<dbReference type="Gene3D" id="3.30.1360.40">
    <property type="match status" value="1"/>
</dbReference>
<dbReference type="SUPFAM" id="SSF55194">
    <property type="entry name" value="Ribosome recycling factor, RRF"/>
    <property type="match status" value="1"/>
</dbReference>
<dbReference type="FunFam" id="1.10.132.20:FF:000001">
    <property type="entry name" value="Ribosome-recycling factor"/>
    <property type="match status" value="1"/>
</dbReference>
<comment type="subcellular location">
    <subcellularLocation>
        <location evidence="1 6">Cytoplasm</location>
    </subcellularLocation>
</comment>
<keyword evidence="7" id="KW-0175">Coiled coil</keyword>
<comment type="similarity">
    <text evidence="2 6">Belongs to the RRF family.</text>
</comment>
<sequence length="184" mass="21077">MLQEIEDILKQMEKDMKKSVEHFKNEIAGLRTGRASTSLVEELKVEYYGSKVPLKQLGNISVPEANQIVVQVWDANAVSSIEKAIMEELNLNPQRQGNTLRITLPPLTQERRKELVKLLHKMAEEARVAVRNIRKDAKETIEELEGISEDEIKRGLEKLQKLTDKYIEQINQLTEAKEKEIMGG</sequence>
<dbReference type="HAMAP" id="MF_00040">
    <property type="entry name" value="RRF"/>
    <property type="match status" value="1"/>
</dbReference>
<dbReference type="NCBIfam" id="TIGR00496">
    <property type="entry name" value="frr"/>
    <property type="match status" value="1"/>
</dbReference>
<dbReference type="InterPro" id="IPR036191">
    <property type="entry name" value="RRF_sf"/>
</dbReference>
<keyword evidence="4 6" id="KW-0648">Protein biosynthesis</keyword>
<evidence type="ECO:0000256" key="6">
    <source>
        <dbReference type="HAMAP-Rule" id="MF_00040"/>
    </source>
</evidence>
<protein>
    <recommendedName>
        <fullName evidence="6">Ribosome-recycling factor</fullName>
        <shortName evidence="6">RRF</shortName>
    </recommendedName>
    <alternativeName>
        <fullName evidence="6">Ribosome-releasing factor</fullName>
    </alternativeName>
</protein>
<reference evidence="10" key="1">
    <citation type="submission" date="2017-09" db="EMBL/GenBank/DDBJ databases">
        <authorList>
            <person name="Varghese N."/>
            <person name="Submissions S."/>
        </authorList>
    </citation>
    <scope>NUCLEOTIDE SEQUENCE [LARGE SCALE GENOMIC DNA]</scope>
    <source>
        <strain evidence="10">DSM 2913</strain>
    </source>
</reference>
<evidence type="ECO:0000256" key="7">
    <source>
        <dbReference type="SAM" id="Coils"/>
    </source>
</evidence>
<evidence type="ECO:0000313" key="10">
    <source>
        <dbReference type="Proteomes" id="UP000218627"/>
    </source>
</evidence>
<dbReference type="FunFam" id="3.30.1360.40:FF:000001">
    <property type="entry name" value="Ribosome-recycling factor"/>
    <property type="match status" value="1"/>
</dbReference>
<accession>A0A285NWB2</accession>
<dbReference type="GO" id="GO:0005737">
    <property type="term" value="C:cytoplasm"/>
    <property type="evidence" value="ECO:0007669"/>
    <property type="project" value="UniProtKB-SubCell"/>
</dbReference>
<keyword evidence="3 6" id="KW-0963">Cytoplasm</keyword>
<evidence type="ECO:0000256" key="1">
    <source>
        <dbReference type="ARBA" id="ARBA00004496"/>
    </source>
</evidence>
<dbReference type="GO" id="GO:0043023">
    <property type="term" value="F:ribosomal large subunit binding"/>
    <property type="evidence" value="ECO:0007669"/>
    <property type="project" value="TreeGrafter"/>
</dbReference>
<dbReference type="OrthoDB" id="9804006at2"/>
<dbReference type="PANTHER" id="PTHR20982:SF3">
    <property type="entry name" value="MITOCHONDRIAL RIBOSOME RECYCLING FACTOR PSEUDO 1"/>
    <property type="match status" value="1"/>
</dbReference>
<dbReference type="CDD" id="cd00520">
    <property type="entry name" value="RRF"/>
    <property type="match status" value="1"/>
</dbReference>
<dbReference type="InterPro" id="IPR002661">
    <property type="entry name" value="Ribosome_recyc_fac"/>
</dbReference>
<keyword evidence="10" id="KW-1185">Reference proteome</keyword>
<dbReference type="Gene3D" id="1.10.132.20">
    <property type="entry name" value="Ribosome-recycling factor"/>
    <property type="match status" value="1"/>
</dbReference>
<gene>
    <name evidence="6" type="primary">frr</name>
    <name evidence="9" type="ORF">SAMN06265353_0664</name>
</gene>
<dbReference type="RefSeq" id="WP_096601084.1">
    <property type="nucleotide sequence ID" value="NZ_OBEN01000002.1"/>
</dbReference>
<dbReference type="PANTHER" id="PTHR20982">
    <property type="entry name" value="RIBOSOME RECYCLING FACTOR"/>
    <property type="match status" value="1"/>
</dbReference>
<feature type="coiled-coil region" evidence="7">
    <location>
        <begin position="123"/>
        <end position="179"/>
    </location>
</feature>
<evidence type="ECO:0000256" key="5">
    <source>
        <dbReference type="ARBA" id="ARBA00025050"/>
    </source>
</evidence>
<name>A0A285NWB2_9AQUI</name>
<dbReference type="AlphaFoldDB" id="A0A285NWB2"/>
<dbReference type="GO" id="GO:0006415">
    <property type="term" value="P:translational termination"/>
    <property type="evidence" value="ECO:0007669"/>
    <property type="project" value="UniProtKB-UniRule"/>
</dbReference>
<comment type="function">
    <text evidence="5 6">Responsible for the release of ribosomes from messenger RNA at the termination of protein biosynthesis. May increase the efficiency of translation by recycling ribosomes from one round of translation to another.</text>
</comment>
<dbReference type="Proteomes" id="UP000218627">
    <property type="component" value="Unassembled WGS sequence"/>
</dbReference>
<evidence type="ECO:0000256" key="4">
    <source>
        <dbReference type="ARBA" id="ARBA00022917"/>
    </source>
</evidence>
<organism evidence="9 10">
    <name type="scientific">Hydrogenobacter hydrogenophilus</name>
    <dbReference type="NCBI Taxonomy" id="35835"/>
    <lineage>
        <taxon>Bacteria</taxon>
        <taxon>Pseudomonadati</taxon>
        <taxon>Aquificota</taxon>
        <taxon>Aquificia</taxon>
        <taxon>Aquificales</taxon>
        <taxon>Aquificaceae</taxon>
        <taxon>Hydrogenobacter</taxon>
    </lineage>
</organism>
<dbReference type="InterPro" id="IPR023584">
    <property type="entry name" value="Ribosome_recyc_fac_dom"/>
</dbReference>
<dbReference type="EMBL" id="OBEN01000002">
    <property type="protein sequence ID" value="SNZ13223.1"/>
    <property type="molecule type" value="Genomic_DNA"/>
</dbReference>
<evidence type="ECO:0000313" key="9">
    <source>
        <dbReference type="EMBL" id="SNZ13223.1"/>
    </source>
</evidence>
<proteinExistence type="inferred from homology"/>
<feature type="domain" description="Ribosome recycling factor" evidence="8">
    <location>
        <begin position="23"/>
        <end position="182"/>
    </location>
</feature>
<evidence type="ECO:0000259" key="8">
    <source>
        <dbReference type="Pfam" id="PF01765"/>
    </source>
</evidence>
<evidence type="ECO:0000256" key="3">
    <source>
        <dbReference type="ARBA" id="ARBA00022490"/>
    </source>
</evidence>